<feature type="compositionally biased region" description="Low complexity" evidence="1">
    <location>
        <begin position="154"/>
        <end position="241"/>
    </location>
</feature>
<evidence type="ECO:0000313" key="2">
    <source>
        <dbReference type="EMBL" id="OCF25472.1"/>
    </source>
</evidence>
<dbReference type="VEuPathDB" id="FungiDB:I302_05292"/>
<feature type="compositionally biased region" description="Low complexity" evidence="1">
    <location>
        <begin position="249"/>
        <end position="273"/>
    </location>
</feature>
<sequence>MSDDHPSTPPQAHDPTPEHSPNISMTSSSPSHSHPQPHTPPPEHTTPQQSPEITPRVTSNTHQMTGSMAGLSFRGPSEGVTQLGKRNFSAISTAMTMSGREEEGEGGLGEGVGLGLELSQGAPSASSSGPVGEHQSVTTSSDGQTGGAVVPTTSAQQVLSQQGQSQQAQHQQAQHQQSHDQQTQNRQTQNQQAQNQQAQTQQPQLQQAQTQQVQGQQAQTSQAPVQHSQNQQTQLPQAQPQPAQPQPTLPQQAQTQQAPIQQAQGQQQAQGPIEEVEDERGSYSSPTVPAPTPSGGPEEIEEQPPAETPSRTRFRPHFPSDPLPVRLDQVVKPSLLRYVPQDWRIAIFESEKAEYRKTSLPKWREPSGTQMIEAPSGEMVWVDPFASPTIPRAIVPVFEIPPEFTVEDFNAARIGLYAMEMLADDLKSGELHPMDLDWQERRSAYRCIMMQDKGEARTLFPSHPDRDMVPAREFDVVELDRTAAYTIRSPMKWAKPNLHVIFELLAAESSFKETTRLYGFECGKIFSCHPTPVEPHIISLISTQPCCTEFRDLYLTVSELVSAGGHADVYRGILHTYPFGEPKVHGDIDDRQVVIKVICPRAFDDDPRYPGSTQREARQSMINEVYTYNQTGAPLQGEVIPRFYGLWEWVGHLRKSDGSENMIDRRHKVFIELLEDVGISMNQRFGFPQDHSPELLRNTHKLEIIAAYVQLHKLKIHHGFLSPETIRWNPMIEYPSIDSGIRLIDFTHSLNVRYMGQCRDEIMYLQEIYQITSREVDICFGQLRDNGEVFSYYDDLADE</sequence>
<dbReference type="EMBL" id="CP144544">
    <property type="protein sequence ID" value="WVW84140.1"/>
    <property type="molecule type" value="Genomic_DNA"/>
</dbReference>
<keyword evidence="4" id="KW-1185">Reference proteome</keyword>
<evidence type="ECO:0000313" key="3">
    <source>
        <dbReference type="EMBL" id="WVW84140.1"/>
    </source>
</evidence>
<dbReference type="KEGG" id="kbi:30209691"/>
<reference evidence="3" key="2">
    <citation type="submission" date="2013-07" db="EMBL/GenBank/DDBJ databases">
        <authorList>
            <consortium name="The Broad Institute Genome Sequencing Platform"/>
            <person name="Cuomo C."/>
            <person name="Litvintseva A."/>
            <person name="Chen Y."/>
            <person name="Heitman J."/>
            <person name="Sun S."/>
            <person name="Springer D."/>
            <person name="Dromer F."/>
            <person name="Young S.K."/>
            <person name="Zeng Q."/>
            <person name="Gargeya S."/>
            <person name="Fitzgerald M."/>
            <person name="Abouelleil A."/>
            <person name="Alvarado L."/>
            <person name="Berlin A.M."/>
            <person name="Chapman S.B."/>
            <person name="Dewar J."/>
            <person name="Goldberg J."/>
            <person name="Griggs A."/>
            <person name="Gujja S."/>
            <person name="Hansen M."/>
            <person name="Howarth C."/>
            <person name="Imamovic A."/>
            <person name="Larimer J."/>
            <person name="McCowan C."/>
            <person name="Murphy C."/>
            <person name="Pearson M."/>
            <person name="Priest M."/>
            <person name="Roberts A."/>
            <person name="Saif S."/>
            <person name="Shea T."/>
            <person name="Sykes S."/>
            <person name="Wortman J."/>
            <person name="Nusbaum C."/>
            <person name="Birren B."/>
        </authorList>
    </citation>
    <scope>NUCLEOTIDE SEQUENCE</scope>
    <source>
        <strain evidence="3">CBS 10118</strain>
    </source>
</reference>
<evidence type="ECO:0008006" key="5">
    <source>
        <dbReference type="Google" id="ProtNLM"/>
    </source>
</evidence>
<feature type="compositionally biased region" description="Polar residues" evidence="1">
    <location>
        <begin position="56"/>
        <end position="66"/>
    </location>
</feature>
<dbReference type="AlphaFoldDB" id="A0A1B9G390"/>
<reference evidence="2" key="3">
    <citation type="submission" date="2014-01" db="EMBL/GenBank/DDBJ databases">
        <title>Evolution of pathogenesis and genome organization in the Tremellales.</title>
        <authorList>
            <person name="Cuomo C."/>
            <person name="Litvintseva A."/>
            <person name="Heitman J."/>
            <person name="Chen Y."/>
            <person name="Sun S."/>
            <person name="Springer D."/>
            <person name="Dromer F."/>
            <person name="Young S."/>
            <person name="Zeng Q."/>
            <person name="Chapman S."/>
            <person name="Gujja S."/>
            <person name="Saif S."/>
            <person name="Birren B."/>
        </authorList>
    </citation>
    <scope>NUCLEOTIDE SEQUENCE</scope>
    <source>
        <strain evidence="2">CBS 10118</strain>
    </source>
</reference>
<dbReference type="OrthoDB" id="2596802at2759"/>
<protein>
    <recommendedName>
        <fullName evidence="5">Protein kinase domain-containing protein</fullName>
    </recommendedName>
</protein>
<gene>
    <name evidence="2" type="ORF">I302_05292</name>
    <name evidence="3" type="ORF">I302_106169</name>
</gene>
<evidence type="ECO:0000313" key="4">
    <source>
        <dbReference type="Proteomes" id="UP000092730"/>
    </source>
</evidence>
<accession>A0A1B9G390</accession>
<evidence type="ECO:0000256" key="1">
    <source>
        <dbReference type="SAM" id="MobiDB-lite"/>
    </source>
</evidence>
<dbReference type="STRING" id="1296100.A0A1B9G390"/>
<dbReference type="GeneID" id="30209691"/>
<dbReference type="SUPFAM" id="SSF56112">
    <property type="entry name" value="Protein kinase-like (PK-like)"/>
    <property type="match status" value="1"/>
</dbReference>
<feature type="region of interest" description="Disordered" evidence="1">
    <location>
        <begin position="1"/>
        <end position="323"/>
    </location>
</feature>
<dbReference type="InterPro" id="IPR011009">
    <property type="entry name" value="Kinase-like_dom_sf"/>
</dbReference>
<reference evidence="3" key="4">
    <citation type="submission" date="2024-02" db="EMBL/GenBank/DDBJ databases">
        <title>Comparative genomics of Cryptococcus and Kwoniella reveals pathogenesis evolution and contrasting modes of karyotype evolution via chromosome fusion or intercentromeric recombination.</title>
        <authorList>
            <person name="Coelho M.A."/>
            <person name="David-Palma M."/>
            <person name="Shea T."/>
            <person name="Bowers K."/>
            <person name="McGinley-Smith S."/>
            <person name="Mohammad A.W."/>
            <person name="Gnirke A."/>
            <person name="Yurkov A.M."/>
            <person name="Nowrousian M."/>
            <person name="Sun S."/>
            <person name="Cuomo C.A."/>
            <person name="Heitman J."/>
        </authorList>
    </citation>
    <scope>NUCLEOTIDE SEQUENCE</scope>
    <source>
        <strain evidence="3">CBS 10118</strain>
    </source>
</reference>
<dbReference type="RefSeq" id="XP_019046542.1">
    <property type="nucleotide sequence ID" value="XM_019191912.1"/>
</dbReference>
<name>A0A1B9G390_9TREE</name>
<dbReference type="EMBL" id="KI894021">
    <property type="protein sequence ID" value="OCF25472.1"/>
    <property type="molecule type" value="Genomic_DNA"/>
</dbReference>
<proteinExistence type="predicted"/>
<feature type="compositionally biased region" description="Low complexity" evidence="1">
    <location>
        <begin position="115"/>
        <end position="130"/>
    </location>
</feature>
<dbReference type="Proteomes" id="UP000092730">
    <property type="component" value="Chromosome 4"/>
</dbReference>
<reference evidence="2" key="1">
    <citation type="submission" date="2013-07" db="EMBL/GenBank/DDBJ databases">
        <title>The Genome Sequence of Cryptococcus bestiolae CBS10118.</title>
        <authorList>
            <consortium name="The Broad Institute Genome Sequencing Platform"/>
            <person name="Cuomo C."/>
            <person name="Litvintseva A."/>
            <person name="Chen Y."/>
            <person name="Heitman J."/>
            <person name="Sun S."/>
            <person name="Springer D."/>
            <person name="Dromer F."/>
            <person name="Young S.K."/>
            <person name="Zeng Q."/>
            <person name="Gargeya S."/>
            <person name="Fitzgerald M."/>
            <person name="Abouelleil A."/>
            <person name="Alvarado L."/>
            <person name="Berlin A.M."/>
            <person name="Chapman S.B."/>
            <person name="Dewar J."/>
            <person name="Goldberg J."/>
            <person name="Griggs A."/>
            <person name="Gujja S."/>
            <person name="Hansen M."/>
            <person name="Howarth C."/>
            <person name="Imamovic A."/>
            <person name="Larimer J."/>
            <person name="McCowan C."/>
            <person name="Murphy C."/>
            <person name="Pearson M."/>
            <person name="Priest M."/>
            <person name="Roberts A."/>
            <person name="Saif S."/>
            <person name="Shea T."/>
            <person name="Sykes S."/>
            <person name="Wortman J."/>
            <person name="Nusbaum C."/>
            <person name="Birren B."/>
        </authorList>
    </citation>
    <scope>NUCLEOTIDE SEQUENCE [LARGE SCALE GENOMIC DNA]</scope>
    <source>
        <strain evidence="2">CBS 10118</strain>
    </source>
</reference>
<organism evidence="2">
    <name type="scientific">Kwoniella bestiolae CBS 10118</name>
    <dbReference type="NCBI Taxonomy" id="1296100"/>
    <lineage>
        <taxon>Eukaryota</taxon>
        <taxon>Fungi</taxon>
        <taxon>Dikarya</taxon>
        <taxon>Basidiomycota</taxon>
        <taxon>Agaricomycotina</taxon>
        <taxon>Tremellomycetes</taxon>
        <taxon>Tremellales</taxon>
        <taxon>Cryptococcaceae</taxon>
        <taxon>Kwoniella</taxon>
    </lineage>
</organism>
<feature type="compositionally biased region" description="Low complexity" evidence="1">
    <location>
        <begin position="26"/>
        <end position="36"/>
    </location>
</feature>